<name>A0A6G5RH86_9ACTN</name>
<dbReference type="PROSITE" id="PS51387">
    <property type="entry name" value="FAD_PCMH"/>
    <property type="match status" value="1"/>
</dbReference>
<gene>
    <name evidence="7" type="ORF">CEB94_23520</name>
</gene>
<dbReference type="Gene3D" id="3.40.462.20">
    <property type="match status" value="1"/>
</dbReference>
<feature type="domain" description="FAD-binding PCMH-type" evidence="6">
    <location>
        <begin position="28"/>
        <end position="208"/>
    </location>
</feature>
<dbReference type="InterPro" id="IPR012951">
    <property type="entry name" value="BBE"/>
</dbReference>
<dbReference type="Pfam" id="PF01565">
    <property type="entry name" value="FAD_binding_4"/>
    <property type="match status" value="1"/>
</dbReference>
<evidence type="ECO:0000313" key="8">
    <source>
        <dbReference type="Proteomes" id="UP000495940"/>
    </source>
</evidence>
<dbReference type="AlphaFoldDB" id="A0A6G5RH86"/>
<reference evidence="7 8" key="1">
    <citation type="submission" date="2017-06" db="EMBL/GenBank/DDBJ databases">
        <title>Complete Genome Sequence of Streptomyces hawaiiensis NRRL 15010 and insights into acyldepsipeptides biosynthesis.</title>
        <authorList>
            <person name="Mariita R.M."/>
            <person name="Sello J.K."/>
        </authorList>
    </citation>
    <scope>NUCLEOTIDE SEQUENCE [LARGE SCALE GENOMIC DNA]</scope>
    <source>
        <strain evidence="7 8">ATCC 12236</strain>
    </source>
</reference>
<sequence length="498" mass="54644">MTAPMSPLTVGREDSRYIELSHSDNHRFTVEPEEFLLPVTSDDVVASLQKAVGEGRGVACRSGGHCGQDFVGSPRRDLVLDLHNLNTIGPSADGPGVRVGAGATVDQVQKALFRRWNASLPLGACSAVGMGGLVAGGGYGPLSRRLGLVVDHLHAVEVAVVDETRNVRLVTARAEDPGELGELFWAHTGGGGGNFGIVTAYEFRSPEHLATEPIGLPRASGRLHVQKIVYPWAMMDEASFVTVMKRFFEWHERHREPTAPESSLFATFFVNHSSAGMLQLMVQQDADVDPDGKVLGDFVSFLTEGTRAVGIPRGGVMSWLTGTRYMSQADCGDVMGARSASKSAYHRAAPTDDQLAVLYRHLHADHPGQASYVMFNSYGGEINRRAPSETVVPQRDSVVKSSWFTAWQGAQLDELHLGWLRGLYEEFFADTGGVPVTDGRTDGCYINYPDTDLLDPAHNRSEQPWHHLYYKENYARLQSTKRSWDPLNIFHHSMSVEL</sequence>
<protein>
    <submittedName>
        <fullName evidence="7">FAD-linked oxidase</fullName>
    </submittedName>
</protein>
<evidence type="ECO:0000256" key="3">
    <source>
        <dbReference type="ARBA" id="ARBA00022630"/>
    </source>
</evidence>
<dbReference type="PROSITE" id="PS00862">
    <property type="entry name" value="OX2_COVAL_FAD"/>
    <property type="match status" value="1"/>
</dbReference>
<dbReference type="PANTHER" id="PTHR42973">
    <property type="entry name" value="BINDING OXIDOREDUCTASE, PUTATIVE (AFU_ORTHOLOGUE AFUA_1G17690)-RELATED"/>
    <property type="match status" value="1"/>
</dbReference>
<dbReference type="Gene3D" id="3.30.465.10">
    <property type="match status" value="1"/>
</dbReference>
<dbReference type="EMBL" id="CP021978">
    <property type="protein sequence ID" value="QCD57485.1"/>
    <property type="molecule type" value="Genomic_DNA"/>
</dbReference>
<dbReference type="SUPFAM" id="SSF56176">
    <property type="entry name" value="FAD-binding/transporter-associated domain-like"/>
    <property type="match status" value="1"/>
</dbReference>
<evidence type="ECO:0000256" key="4">
    <source>
        <dbReference type="ARBA" id="ARBA00022827"/>
    </source>
</evidence>
<keyword evidence="5" id="KW-0560">Oxidoreductase</keyword>
<keyword evidence="4" id="KW-0274">FAD</keyword>
<organism evidence="7 8">
    <name type="scientific">Streptomyces hawaiiensis</name>
    <dbReference type="NCBI Taxonomy" id="67305"/>
    <lineage>
        <taxon>Bacteria</taxon>
        <taxon>Bacillati</taxon>
        <taxon>Actinomycetota</taxon>
        <taxon>Actinomycetes</taxon>
        <taxon>Kitasatosporales</taxon>
        <taxon>Streptomycetaceae</taxon>
        <taxon>Streptomyces</taxon>
    </lineage>
</organism>
<keyword evidence="8" id="KW-1185">Reference proteome</keyword>
<dbReference type="InterPro" id="IPR016169">
    <property type="entry name" value="FAD-bd_PCMH_sub2"/>
</dbReference>
<dbReference type="PANTHER" id="PTHR42973:SF39">
    <property type="entry name" value="FAD-BINDING PCMH-TYPE DOMAIN-CONTAINING PROTEIN"/>
    <property type="match status" value="1"/>
</dbReference>
<dbReference type="GO" id="GO:0016491">
    <property type="term" value="F:oxidoreductase activity"/>
    <property type="evidence" value="ECO:0007669"/>
    <property type="project" value="UniProtKB-KW"/>
</dbReference>
<comment type="similarity">
    <text evidence="2">Belongs to the oxygen-dependent FAD-linked oxidoreductase family.</text>
</comment>
<dbReference type="Pfam" id="PF08031">
    <property type="entry name" value="BBE"/>
    <property type="match status" value="1"/>
</dbReference>
<dbReference type="InterPro" id="IPR016166">
    <property type="entry name" value="FAD-bd_PCMH"/>
</dbReference>
<evidence type="ECO:0000256" key="5">
    <source>
        <dbReference type="ARBA" id="ARBA00023002"/>
    </source>
</evidence>
<evidence type="ECO:0000313" key="7">
    <source>
        <dbReference type="EMBL" id="QCD57485.1"/>
    </source>
</evidence>
<dbReference type="GO" id="GO:0071949">
    <property type="term" value="F:FAD binding"/>
    <property type="evidence" value="ECO:0007669"/>
    <property type="project" value="InterPro"/>
</dbReference>
<evidence type="ECO:0000259" key="6">
    <source>
        <dbReference type="PROSITE" id="PS51387"/>
    </source>
</evidence>
<dbReference type="Proteomes" id="UP000495940">
    <property type="component" value="Chromosome"/>
</dbReference>
<dbReference type="InterPro" id="IPR006094">
    <property type="entry name" value="Oxid_FAD_bind_N"/>
</dbReference>
<dbReference type="InterPro" id="IPR036318">
    <property type="entry name" value="FAD-bd_PCMH-like_sf"/>
</dbReference>
<evidence type="ECO:0000256" key="2">
    <source>
        <dbReference type="ARBA" id="ARBA00005466"/>
    </source>
</evidence>
<dbReference type="InterPro" id="IPR050416">
    <property type="entry name" value="FAD-linked_Oxidoreductase"/>
</dbReference>
<dbReference type="RefSeq" id="WP_175434045.1">
    <property type="nucleotide sequence ID" value="NZ_CP021978.1"/>
</dbReference>
<evidence type="ECO:0000256" key="1">
    <source>
        <dbReference type="ARBA" id="ARBA00001974"/>
    </source>
</evidence>
<dbReference type="InterPro" id="IPR006093">
    <property type="entry name" value="Oxy_OxRdtase_FAD_BS"/>
</dbReference>
<keyword evidence="3" id="KW-0285">Flavoprotein</keyword>
<comment type="cofactor">
    <cofactor evidence="1">
        <name>FAD</name>
        <dbReference type="ChEBI" id="CHEBI:57692"/>
    </cofactor>
</comment>
<accession>A0A6G5RH86</accession>
<proteinExistence type="inferred from homology"/>
<dbReference type="KEGG" id="shaw:CEB94_23520"/>